<dbReference type="InterPro" id="IPR014026">
    <property type="entry name" value="UDP-Glc/GDP-Man_DH_dimer"/>
</dbReference>
<sequence>MPKRELSGEPKVIAEGGVAITKSASSPPSKVTVIGAGRLGLCWGLCVEKAGIAVKAVDIFPSYVEAINKKTLVSHEPSLMDMLQASTQLDATLSLAEGVAFSPYLFVFVQTPSSGTEQHYDHTHLNDVLSQINTLGVRDAHVVICCTVMPGYCDTIAPALLADCMNVTVSYSPEFIAQGAIIEGTLRPDVALIGEGSEAAGDMLEALTRTYVLNDDVTIHRISPGSAEIAKLALNGFVTLKIAFANFLGDLADAAEVRRRRYAPTTARDDPRRRIDKLDVARAIGSDSRVGSKCLLPGYGFGGPCFHAC</sequence>
<gene>
    <name evidence="5" type="ORF">Ctob_015383</name>
</gene>
<dbReference type="SUPFAM" id="SSF48179">
    <property type="entry name" value="6-phosphogluconate dehydrogenase C-terminal domain-like"/>
    <property type="match status" value="1"/>
</dbReference>
<comment type="caution">
    <text evidence="5">The sequence shown here is derived from an EMBL/GenBank/DDBJ whole genome shotgun (WGS) entry which is preliminary data.</text>
</comment>
<evidence type="ECO:0000259" key="3">
    <source>
        <dbReference type="Pfam" id="PF00984"/>
    </source>
</evidence>
<dbReference type="GO" id="GO:0000271">
    <property type="term" value="P:polysaccharide biosynthetic process"/>
    <property type="evidence" value="ECO:0007669"/>
    <property type="project" value="InterPro"/>
</dbReference>
<name>A0A0M0K7I5_9EUKA</name>
<evidence type="ECO:0000256" key="2">
    <source>
        <dbReference type="PIRNR" id="PIRNR000124"/>
    </source>
</evidence>
<dbReference type="AlphaFoldDB" id="A0A0M0K7I5"/>
<dbReference type="EMBL" id="JWZX01001093">
    <property type="protein sequence ID" value="KOO34780.1"/>
    <property type="molecule type" value="Genomic_DNA"/>
</dbReference>
<comment type="similarity">
    <text evidence="1 2">Belongs to the UDP-glucose/GDP-mannose dehydrogenase family.</text>
</comment>
<reference evidence="6" key="1">
    <citation type="journal article" date="2015" name="PLoS Genet.">
        <title>Genome Sequence and Transcriptome Analyses of Chrysochromulina tobin: Metabolic Tools for Enhanced Algal Fitness in the Prominent Order Prymnesiales (Haptophyceae).</title>
        <authorList>
            <person name="Hovde B.T."/>
            <person name="Deodato C.R."/>
            <person name="Hunsperger H.M."/>
            <person name="Ryken S.A."/>
            <person name="Yost W."/>
            <person name="Jha R.K."/>
            <person name="Patterson J."/>
            <person name="Monnat R.J. Jr."/>
            <person name="Barlow S.B."/>
            <person name="Starkenburg S.R."/>
            <person name="Cattolico R.A."/>
        </authorList>
    </citation>
    <scope>NUCLEOTIDE SEQUENCE</scope>
    <source>
        <strain evidence="6">CCMP291</strain>
    </source>
</reference>
<protein>
    <submittedName>
        <fullName evidence="5">Udp-glucose 6-dehydrogenase</fullName>
    </submittedName>
</protein>
<dbReference type="Gene3D" id="3.40.50.720">
    <property type="entry name" value="NAD(P)-binding Rossmann-like Domain"/>
    <property type="match status" value="1"/>
</dbReference>
<feature type="domain" description="UDP-glucose/GDP-mannose dehydrogenase dimerisation" evidence="3">
    <location>
        <begin position="275"/>
        <end position="307"/>
    </location>
</feature>
<keyword evidence="6" id="KW-1185">Reference proteome</keyword>
<dbReference type="GO" id="GO:0016628">
    <property type="term" value="F:oxidoreductase activity, acting on the CH-CH group of donors, NAD or NADP as acceptor"/>
    <property type="evidence" value="ECO:0007669"/>
    <property type="project" value="InterPro"/>
</dbReference>
<dbReference type="GO" id="GO:0051287">
    <property type="term" value="F:NAD binding"/>
    <property type="evidence" value="ECO:0007669"/>
    <property type="project" value="InterPro"/>
</dbReference>
<dbReference type="InterPro" id="IPR036291">
    <property type="entry name" value="NAD(P)-bd_dom_sf"/>
</dbReference>
<dbReference type="Pfam" id="PF03721">
    <property type="entry name" value="UDPG_MGDP_dh_N"/>
    <property type="match status" value="1"/>
</dbReference>
<evidence type="ECO:0000256" key="1">
    <source>
        <dbReference type="ARBA" id="ARBA00006601"/>
    </source>
</evidence>
<dbReference type="Pfam" id="PF00984">
    <property type="entry name" value="UDPG_MGDP_dh"/>
    <property type="match status" value="1"/>
</dbReference>
<dbReference type="InterPro" id="IPR013328">
    <property type="entry name" value="6PGD_dom2"/>
</dbReference>
<organism evidence="5 6">
    <name type="scientific">Chrysochromulina tobinii</name>
    <dbReference type="NCBI Taxonomy" id="1460289"/>
    <lineage>
        <taxon>Eukaryota</taxon>
        <taxon>Haptista</taxon>
        <taxon>Haptophyta</taxon>
        <taxon>Prymnesiophyceae</taxon>
        <taxon>Prymnesiales</taxon>
        <taxon>Chrysochromulinaceae</taxon>
        <taxon>Chrysochromulina</taxon>
    </lineage>
</organism>
<evidence type="ECO:0000259" key="4">
    <source>
        <dbReference type="Pfam" id="PF03721"/>
    </source>
</evidence>
<feature type="domain" description="UDP-glucose/GDP-mannose dehydrogenase N-terminal" evidence="4">
    <location>
        <begin position="30"/>
        <end position="207"/>
    </location>
</feature>
<dbReference type="PANTHER" id="PTHR43750:SF3">
    <property type="entry name" value="UDP-GLUCOSE 6-DEHYDROGENASE TUAD"/>
    <property type="match status" value="1"/>
</dbReference>
<dbReference type="PIRSF" id="PIRSF000124">
    <property type="entry name" value="UDPglc_GDPman_dh"/>
    <property type="match status" value="1"/>
</dbReference>
<dbReference type="PANTHER" id="PTHR43750">
    <property type="entry name" value="UDP-GLUCOSE 6-DEHYDROGENASE TUAD"/>
    <property type="match status" value="1"/>
</dbReference>
<dbReference type="Gene3D" id="1.10.1040.10">
    <property type="entry name" value="N-(1-d-carboxylethyl)-l-norvaline Dehydrogenase, domain 2"/>
    <property type="match status" value="1"/>
</dbReference>
<evidence type="ECO:0000313" key="5">
    <source>
        <dbReference type="EMBL" id="KOO34780.1"/>
    </source>
</evidence>
<dbReference type="SUPFAM" id="SSF51735">
    <property type="entry name" value="NAD(P)-binding Rossmann-fold domains"/>
    <property type="match status" value="1"/>
</dbReference>
<dbReference type="Proteomes" id="UP000037460">
    <property type="component" value="Unassembled WGS sequence"/>
</dbReference>
<dbReference type="GO" id="GO:0016616">
    <property type="term" value="F:oxidoreductase activity, acting on the CH-OH group of donors, NAD or NADP as acceptor"/>
    <property type="evidence" value="ECO:0007669"/>
    <property type="project" value="InterPro"/>
</dbReference>
<dbReference type="OrthoDB" id="5059218at2759"/>
<dbReference type="InterPro" id="IPR017476">
    <property type="entry name" value="UDP-Glc/GDP-Man"/>
</dbReference>
<dbReference type="InterPro" id="IPR028359">
    <property type="entry name" value="UDP_ManNAc/GlcNAc_DH"/>
</dbReference>
<proteinExistence type="inferred from homology"/>
<accession>A0A0M0K7I5</accession>
<dbReference type="InterPro" id="IPR001732">
    <property type="entry name" value="UDP-Glc/GDP-Man_DH_N"/>
</dbReference>
<dbReference type="InterPro" id="IPR008927">
    <property type="entry name" value="6-PGluconate_DH-like_C_sf"/>
</dbReference>
<evidence type="ECO:0000313" key="6">
    <source>
        <dbReference type="Proteomes" id="UP000037460"/>
    </source>
</evidence>
<dbReference type="PIRSF" id="PIRSF500136">
    <property type="entry name" value="UDP_ManNAc_DH"/>
    <property type="match status" value="1"/>
</dbReference>